<dbReference type="InterPro" id="IPR018289">
    <property type="entry name" value="MULE_transposase_dom"/>
</dbReference>
<protein>
    <submittedName>
        <fullName evidence="3">Uncharacterized protein LOC112680769</fullName>
    </submittedName>
</protein>
<dbReference type="Proteomes" id="UP000694846">
    <property type="component" value="Unplaced"/>
</dbReference>
<organism evidence="2 3">
    <name type="scientific">Sipha flava</name>
    <name type="common">yellow sugarcane aphid</name>
    <dbReference type="NCBI Taxonomy" id="143950"/>
    <lineage>
        <taxon>Eukaryota</taxon>
        <taxon>Metazoa</taxon>
        <taxon>Ecdysozoa</taxon>
        <taxon>Arthropoda</taxon>
        <taxon>Hexapoda</taxon>
        <taxon>Insecta</taxon>
        <taxon>Pterygota</taxon>
        <taxon>Neoptera</taxon>
        <taxon>Paraneoptera</taxon>
        <taxon>Hemiptera</taxon>
        <taxon>Sternorrhyncha</taxon>
        <taxon>Aphidomorpha</taxon>
        <taxon>Aphidoidea</taxon>
        <taxon>Aphididae</taxon>
        <taxon>Sipha</taxon>
    </lineage>
</organism>
<reference evidence="3" key="1">
    <citation type="submission" date="2025-08" db="UniProtKB">
        <authorList>
            <consortium name="RefSeq"/>
        </authorList>
    </citation>
    <scope>IDENTIFICATION</scope>
    <source>
        <tissue evidence="3">Whole body</tissue>
    </source>
</reference>
<dbReference type="RefSeq" id="XP_025406742.1">
    <property type="nucleotide sequence ID" value="XM_025550957.1"/>
</dbReference>
<dbReference type="GeneID" id="112680769"/>
<keyword evidence="2" id="KW-1185">Reference proteome</keyword>
<evidence type="ECO:0000313" key="3">
    <source>
        <dbReference type="RefSeq" id="XP_025406742.1"/>
    </source>
</evidence>
<accession>A0A8B8F8R6</accession>
<evidence type="ECO:0000313" key="2">
    <source>
        <dbReference type="Proteomes" id="UP000694846"/>
    </source>
</evidence>
<name>A0A8B8F8R6_9HEMI</name>
<evidence type="ECO:0000259" key="1">
    <source>
        <dbReference type="Pfam" id="PF10551"/>
    </source>
</evidence>
<proteinExistence type="predicted"/>
<dbReference type="Pfam" id="PF10551">
    <property type="entry name" value="MULE"/>
    <property type="match status" value="1"/>
</dbReference>
<dbReference type="AlphaFoldDB" id="A0A8B8F8R6"/>
<dbReference type="OrthoDB" id="6618542at2759"/>
<sequence>MVLGGYIGFVSLRVLKKSLRSRVKLASNVAMRDSNAARLASRPIDSRSGKSRAAVDEKILSCVEVSSGFDVDYQKHRKPSILQIISSTFFQQELIVNDIRVAVVFANIDAIYRYREELTSVELVGVDATYKTVPQVPGNLRSFLTFQVLYKDVAFPMVYALLRSETKETYSSLLTVIRNILPLRYNRISFVTDYERALMNAIREIFPNSQLVSCWFHYTKVRN</sequence>
<gene>
    <name evidence="3" type="primary">LOC112680769</name>
</gene>
<feature type="domain" description="MULE transposase" evidence="1">
    <location>
        <begin position="124"/>
        <end position="220"/>
    </location>
</feature>